<protein>
    <submittedName>
        <fullName evidence="1">Uncharacterized protein</fullName>
    </submittedName>
</protein>
<evidence type="ECO:0000313" key="1">
    <source>
        <dbReference type="EMBL" id="GFT07491.1"/>
    </source>
</evidence>
<accession>A0A8X6TED6</accession>
<dbReference type="EMBL" id="BMAW01008202">
    <property type="protein sequence ID" value="GFT07491.1"/>
    <property type="molecule type" value="Genomic_DNA"/>
</dbReference>
<sequence length="134" mass="15298">MTVDIAIENELCLRQYTLSSLLIVVPEAENVLCTTVCTNKTQQRILTKQVAISTQGPHFSLKVKKTQTEILHRQDYDDVQERRQHIHQEFLSELALEESFPPKEGDSISQISPTTSSVPFPRKTDIILTVFICR</sequence>
<organism evidence="1 2">
    <name type="scientific">Nephila pilipes</name>
    <name type="common">Giant wood spider</name>
    <name type="synonym">Nephila maculata</name>
    <dbReference type="NCBI Taxonomy" id="299642"/>
    <lineage>
        <taxon>Eukaryota</taxon>
        <taxon>Metazoa</taxon>
        <taxon>Ecdysozoa</taxon>
        <taxon>Arthropoda</taxon>
        <taxon>Chelicerata</taxon>
        <taxon>Arachnida</taxon>
        <taxon>Araneae</taxon>
        <taxon>Araneomorphae</taxon>
        <taxon>Entelegynae</taxon>
        <taxon>Araneoidea</taxon>
        <taxon>Nephilidae</taxon>
        <taxon>Nephila</taxon>
    </lineage>
</organism>
<comment type="caution">
    <text evidence="1">The sequence shown here is derived from an EMBL/GenBank/DDBJ whole genome shotgun (WGS) entry which is preliminary data.</text>
</comment>
<reference evidence="1" key="1">
    <citation type="submission" date="2020-08" db="EMBL/GenBank/DDBJ databases">
        <title>Multicomponent nature underlies the extraordinary mechanical properties of spider dragline silk.</title>
        <authorList>
            <person name="Kono N."/>
            <person name="Nakamura H."/>
            <person name="Mori M."/>
            <person name="Yoshida Y."/>
            <person name="Ohtoshi R."/>
            <person name="Malay A.D."/>
            <person name="Moran D.A.P."/>
            <person name="Tomita M."/>
            <person name="Numata K."/>
            <person name="Arakawa K."/>
        </authorList>
    </citation>
    <scope>NUCLEOTIDE SEQUENCE</scope>
</reference>
<keyword evidence="2" id="KW-1185">Reference proteome</keyword>
<dbReference type="Proteomes" id="UP000887013">
    <property type="component" value="Unassembled WGS sequence"/>
</dbReference>
<evidence type="ECO:0000313" key="2">
    <source>
        <dbReference type="Proteomes" id="UP000887013"/>
    </source>
</evidence>
<dbReference type="AlphaFoldDB" id="A0A8X6TED6"/>
<name>A0A8X6TED6_NEPPI</name>
<gene>
    <name evidence="1" type="ORF">NPIL_310591</name>
</gene>
<proteinExistence type="predicted"/>